<comment type="caution">
    <text evidence="5">The sequence shown here is derived from an EMBL/GenBank/DDBJ whole genome shotgun (WGS) entry which is preliminary data.</text>
</comment>
<dbReference type="RefSeq" id="WP_070990590.1">
    <property type="nucleotide sequence ID" value="NZ_CBCSHD010000001.1"/>
</dbReference>
<dbReference type="Gene3D" id="1.10.260.40">
    <property type="entry name" value="lambda repressor-like DNA-binding domains"/>
    <property type="match status" value="1"/>
</dbReference>
<name>A0A1S1NDX8_9GAMM</name>
<dbReference type="Pfam" id="PF00356">
    <property type="entry name" value="LacI"/>
    <property type="match status" value="1"/>
</dbReference>
<keyword evidence="6" id="KW-1185">Reference proteome</keyword>
<dbReference type="STRING" id="327939.BIW53_04335"/>
<dbReference type="Pfam" id="PF00532">
    <property type="entry name" value="Peripla_BP_1"/>
    <property type="match status" value="1"/>
</dbReference>
<dbReference type="Gene3D" id="3.40.50.2300">
    <property type="match status" value="2"/>
</dbReference>
<feature type="domain" description="HTH lacI-type" evidence="4">
    <location>
        <begin position="2"/>
        <end position="56"/>
    </location>
</feature>
<dbReference type="AlphaFoldDB" id="A0A1S1NDX8"/>
<proteinExistence type="predicted"/>
<dbReference type="PROSITE" id="PS50932">
    <property type="entry name" value="HTH_LACI_2"/>
    <property type="match status" value="1"/>
</dbReference>
<keyword evidence="1" id="KW-0805">Transcription regulation</keyword>
<evidence type="ECO:0000259" key="4">
    <source>
        <dbReference type="PROSITE" id="PS50932"/>
    </source>
</evidence>
<evidence type="ECO:0000313" key="6">
    <source>
        <dbReference type="Proteomes" id="UP000180253"/>
    </source>
</evidence>
<evidence type="ECO:0000256" key="3">
    <source>
        <dbReference type="ARBA" id="ARBA00023163"/>
    </source>
</evidence>
<dbReference type="Proteomes" id="UP000180253">
    <property type="component" value="Unassembled WGS sequence"/>
</dbReference>
<dbReference type="SUPFAM" id="SSF47413">
    <property type="entry name" value="lambda repressor-like DNA-binding domains"/>
    <property type="match status" value="1"/>
</dbReference>
<accession>A0A1S1NDX8</accession>
<evidence type="ECO:0000256" key="2">
    <source>
        <dbReference type="ARBA" id="ARBA00023125"/>
    </source>
</evidence>
<dbReference type="PANTHER" id="PTHR30146:SF109">
    <property type="entry name" value="HTH-TYPE TRANSCRIPTIONAL REGULATOR GALS"/>
    <property type="match status" value="1"/>
</dbReference>
<dbReference type="PANTHER" id="PTHR30146">
    <property type="entry name" value="LACI-RELATED TRANSCRIPTIONAL REPRESSOR"/>
    <property type="match status" value="1"/>
</dbReference>
<dbReference type="InterPro" id="IPR000843">
    <property type="entry name" value="HTH_LacI"/>
</dbReference>
<gene>
    <name evidence="5" type="ORF">BIW53_04335</name>
</gene>
<evidence type="ECO:0000313" key="5">
    <source>
        <dbReference type="EMBL" id="OHU96563.1"/>
    </source>
</evidence>
<dbReference type="EMBL" id="MNAN01000026">
    <property type="protein sequence ID" value="OHU96563.1"/>
    <property type="molecule type" value="Genomic_DNA"/>
</dbReference>
<dbReference type="SUPFAM" id="SSF53822">
    <property type="entry name" value="Periplasmic binding protein-like I"/>
    <property type="match status" value="1"/>
</dbReference>
<dbReference type="SMART" id="SM00354">
    <property type="entry name" value="HTH_LACI"/>
    <property type="match status" value="1"/>
</dbReference>
<reference evidence="5 6" key="1">
    <citation type="submission" date="2016-10" db="EMBL/GenBank/DDBJ databases">
        <title>Pseudoalteromonas amylolytica sp. nov., isolated from the surface seawater.</title>
        <authorList>
            <person name="Wu Y.-H."/>
            <person name="Cheng H."/>
            <person name="Jin X.-B."/>
            <person name="Wang C.-S."/>
            <person name="Xu X.-W."/>
        </authorList>
    </citation>
    <scope>NUCLEOTIDE SEQUENCE [LARGE SCALE GENOMIC DNA]</scope>
    <source>
        <strain evidence="5 6">JCM 12483</strain>
    </source>
</reference>
<protein>
    <submittedName>
        <fullName evidence="5">LacI family transcriptional regulator</fullName>
    </submittedName>
</protein>
<organism evidence="5 6">
    <name type="scientific">Pseudoalteromonas byunsanensis</name>
    <dbReference type="NCBI Taxonomy" id="327939"/>
    <lineage>
        <taxon>Bacteria</taxon>
        <taxon>Pseudomonadati</taxon>
        <taxon>Pseudomonadota</taxon>
        <taxon>Gammaproteobacteria</taxon>
        <taxon>Alteromonadales</taxon>
        <taxon>Pseudoalteromonadaceae</taxon>
        <taxon>Pseudoalteromonas</taxon>
    </lineage>
</organism>
<sequence>MATIYQVSELAGVSLATVSRVMNNNTKVSDKTKQKVLKAMAELGYQPNSIAQSLASNRSNSVGVLVSELHGPFFGDMMSAIEDTLRLEGKHTIITSGHSDEERERASIEFLIGRKCDALILHAEAVTDEYLLNLESRGIEFVLINRYIKQLENRCIRLDNKQGGYLATQHLIKLGHQKLAYISGPKWKQDAQERLQGHKQALTDAGIDFDEALCFEGDYQQSSGSKGLDWLCEHAPKFSCVVCANDEMASGVMTRARQLGINVPSELSVVGFDNIIYANYLYPTLTTIDYPIYEMGRMAAKYILKQVYEKKNLDIESVFVPKLEIRDSSIEYV</sequence>
<dbReference type="GO" id="GO:0003700">
    <property type="term" value="F:DNA-binding transcription factor activity"/>
    <property type="evidence" value="ECO:0007669"/>
    <property type="project" value="TreeGrafter"/>
</dbReference>
<dbReference type="CDD" id="cd01392">
    <property type="entry name" value="HTH_LacI"/>
    <property type="match status" value="1"/>
</dbReference>
<dbReference type="InterPro" id="IPR028082">
    <property type="entry name" value="Peripla_BP_I"/>
</dbReference>
<keyword evidence="3" id="KW-0804">Transcription</keyword>
<evidence type="ECO:0000256" key="1">
    <source>
        <dbReference type="ARBA" id="ARBA00023015"/>
    </source>
</evidence>
<dbReference type="CDD" id="cd06270">
    <property type="entry name" value="PBP1_GalS-like"/>
    <property type="match status" value="1"/>
</dbReference>
<keyword evidence="2" id="KW-0238">DNA-binding</keyword>
<dbReference type="GO" id="GO:0000976">
    <property type="term" value="F:transcription cis-regulatory region binding"/>
    <property type="evidence" value="ECO:0007669"/>
    <property type="project" value="TreeGrafter"/>
</dbReference>
<dbReference type="OrthoDB" id="9798934at2"/>
<dbReference type="InterPro" id="IPR010982">
    <property type="entry name" value="Lambda_DNA-bd_dom_sf"/>
</dbReference>
<dbReference type="InterPro" id="IPR001761">
    <property type="entry name" value="Peripla_BP/Lac1_sug-bd_dom"/>
</dbReference>